<dbReference type="EMBL" id="CP151087">
    <property type="protein sequence ID" value="WZN54003.1"/>
    <property type="molecule type" value="Genomic_DNA"/>
</dbReference>
<sequence length="147" mass="16292">MTILSEIVAFLNQDPTGIASSVIASASYDFLKNTLNFKSLKTKIGKLFKSEKETEIFIQNLCERPASNNVESDIKALYQETTGSQAPLDIQSLLVDWLKENKHAIENINNIQISHSSGFNIGVQNAARDIINIQGDYRATKDSDADQ</sequence>
<proteinExistence type="predicted"/>
<keyword evidence="2" id="KW-1185">Reference proteome</keyword>
<dbReference type="Proteomes" id="UP001485301">
    <property type="component" value="Chromosome"/>
</dbReference>
<evidence type="ECO:0000313" key="1">
    <source>
        <dbReference type="EMBL" id="WZN54003.1"/>
    </source>
</evidence>
<reference evidence="1" key="1">
    <citation type="submission" date="2024-04" db="EMBL/GenBank/DDBJ databases">
        <title>Complete genome sequence of Sphingobacterium thalpophiium BAA-1094.</title>
        <authorList>
            <person name="Adaikpoh B.I."/>
        </authorList>
    </citation>
    <scope>NUCLEOTIDE SEQUENCE</scope>
    <source>
        <strain evidence="1">BAA-1094</strain>
    </source>
</reference>
<evidence type="ECO:0000313" key="2">
    <source>
        <dbReference type="Proteomes" id="UP001485301"/>
    </source>
</evidence>
<accession>A0ACD5BX17</accession>
<name>A0ACD5BX17_9SPHI</name>
<organism evidence="1 2">
    <name type="scientific">Sphingobacterium thalpophilum</name>
    <dbReference type="NCBI Taxonomy" id="259"/>
    <lineage>
        <taxon>Bacteria</taxon>
        <taxon>Pseudomonadati</taxon>
        <taxon>Bacteroidota</taxon>
        <taxon>Sphingobacteriia</taxon>
        <taxon>Sphingobacteriales</taxon>
        <taxon>Sphingobacteriaceae</taxon>
        <taxon>Sphingobacterium</taxon>
    </lineage>
</organism>
<protein>
    <submittedName>
        <fullName evidence="1">Uncharacterized protein</fullName>
    </submittedName>
</protein>
<gene>
    <name evidence="1" type="ORF">AACH28_15240</name>
</gene>